<dbReference type="InterPro" id="IPR036942">
    <property type="entry name" value="Beta-barrel_TonB_sf"/>
</dbReference>
<accession>A0A8J3AP46</accession>
<dbReference type="InterPro" id="IPR000531">
    <property type="entry name" value="Beta-barrel_TonB"/>
</dbReference>
<evidence type="ECO:0000256" key="3">
    <source>
        <dbReference type="ARBA" id="ARBA00022448"/>
    </source>
</evidence>
<evidence type="ECO:0000256" key="14">
    <source>
        <dbReference type="SAM" id="MobiDB-lite"/>
    </source>
</evidence>
<name>A0A8J3AP46_9BURK</name>
<gene>
    <name evidence="17" type="ORF">GCM10008066_12250</name>
</gene>
<comment type="similarity">
    <text evidence="2 12 13">Belongs to the TonB-dependent receptor family.</text>
</comment>
<evidence type="ECO:0000256" key="13">
    <source>
        <dbReference type="RuleBase" id="RU003357"/>
    </source>
</evidence>
<comment type="subcellular location">
    <subcellularLocation>
        <location evidence="1 12">Cell outer membrane</location>
        <topology evidence="1 12">Multi-pass membrane protein</topology>
    </subcellularLocation>
</comment>
<dbReference type="InterPro" id="IPR039426">
    <property type="entry name" value="TonB-dep_rcpt-like"/>
</dbReference>
<feature type="region of interest" description="Disordered" evidence="14">
    <location>
        <begin position="177"/>
        <end position="206"/>
    </location>
</feature>
<dbReference type="Gene3D" id="2.40.170.20">
    <property type="entry name" value="TonB-dependent receptor, beta-barrel domain"/>
    <property type="match status" value="1"/>
</dbReference>
<comment type="caution">
    <text evidence="17">The sequence shown here is derived from an EMBL/GenBank/DDBJ whole genome shotgun (WGS) entry which is preliminary data.</text>
</comment>
<evidence type="ECO:0000256" key="2">
    <source>
        <dbReference type="ARBA" id="ARBA00009810"/>
    </source>
</evidence>
<keyword evidence="3 12" id="KW-0813">Transport</keyword>
<evidence type="ECO:0000256" key="1">
    <source>
        <dbReference type="ARBA" id="ARBA00004571"/>
    </source>
</evidence>
<proteinExistence type="inferred from homology"/>
<keyword evidence="18" id="KW-1185">Reference proteome</keyword>
<keyword evidence="11 12" id="KW-0998">Cell outer membrane</keyword>
<keyword evidence="9 12" id="KW-0472">Membrane</keyword>
<dbReference type="CDD" id="cd01347">
    <property type="entry name" value="ligand_gated_channel"/>
    <property type="match status" value="1"/>
</dbReference>
<dbReference type="AlphaFoldDB" id="A0A8J3AP46"/>
<dbReference type="SUPFAM" id="SSF56935">
    <property type="entry name" value="Porins"/>
    <property type="match status" value="1"/>
</dbReference>
<dbReference type="PROSITE" id="PS52016">
    <property type="entry name" value="TONB_DEPENDENT_REC_3"/>
    <property type="match status" value="1"/>
</dbReference>
<dbReference type="GO" id="GO:0015889">
    <property type="term" value="P:cobalamin transport"/>
    <property type="evidence" value="ECO:0007669"/>
    <property type="project" value="TreeGrafter"/>
</dbReference>
<evidence type="ECO:0000259" key="15">
    <source>
        <dbReference type="Pfam" id="PF00593"/>
    </source>
</evidence>
<feature type="domain" description="TonB-dependent receptor plug" evidence="16">
    <location>
        <begin position="29"/>
        <end position="126"/>
    </location>
</feature>
<evidence type="ECO:0000259" key="16">
    <source>
        <dbReference type="Pfam" id="PF07715"/>
    </source>
</evidence>
<dbReference type="InterPro" id="IPR012910">
    <property type="entry name" value="Plug_dom"/>
</dbReference>
<evidence type="ECO:0000256" key="4">
    <source>
        <dbReference type="ARBA" id="ARBA00022452"/>
    </source>
</evidence>
<dbReference type="EMBL" id="BMDI01000001">
    <property type="protein sequence ID" value="GGI18088.1"/>
    <property type="molecule type" value="Genomic_DNA"/>
</dbReference>
<feature type="domain" description="TonB-dependent receptor-like beta-barrel" evidence="15">
    <location>
        <begin position="189"/>
        <end position="576"/>
    </location>
</feature>
<evidence type="ECO:0000256" key="12">
    <source>
        <dbReference type="PROSITE-ProRule" id="PRU01360"/>
    </source>
</evidence>
<evidence type="ECO:0000256" key="7">
    <source>
        <dbReference type="ARBA" id="ARBA00023065"/>
    </source>
</evidence>
<keyword evidence="7" id="KW-0406">Ion transport</keyword>
<evidence type="ECO:0000256" key="8">
    <source>
        <dbReference type="ARBA" id="ARBA00023077"/>
    </source>
</evidence>
<dbReference type="PANTHER" id="PTHR30069:SF53">
    <property type="entry name" value="COLICIN I RECEPTOR-RELATED"/>
    <property type="match status" value="1"/>
</dbReference>
<keyword evidence="10" id="KW-0675">Receptor</keyword>
<organism evidence="17 18">
    <name type="scientific">Oxalicibacterium faecigallinarum</name>
    <dbReference type="NCBI Taxonomy" id="573741"/>
    <lineage>
        <taxon>Bacteria</taxon>
        <taxon>Pseudomonadati</taxon>
        <taxon>Pseudomonadota</taxon>
        <taxon>Betaproteobacteria</taxon>
        <taxon>Burkholderiales</taxon>
        <taxon>Oxalobacteraceae</taxon>
        <taxon>Oxalicibacterium</taxon>
    </lineage>
</organism>
<dbReference type="Gene3D" id="2.170.130.10">
    <property type="entry name" value="TonB-dependent receptor, plug domain"/>
    <property type="match status" value="1"/>
</dbReference>
<dbReference type="InterPro" id="IPR037066">
    <property type="entry name" value="Plug_dom_sf"/>
</dbReference>
<dbReference type="PANTHER" id="PTHR30069">
    <property type="entry name" value="TONB-DEPENDENT OUTER MEMBRANE RECEPTOR"/>
    <property type="match status" value="1"/>
</dbReference>
<evidence type="ECO:0000256" key="10">
    <source>
        <dbReference type="ARBA" id="ARBA00023170"/>
    </source>
</evidence>
<reference evidence="18" key="1">
    <citation type="journal article" date="2019" name="Int. J. Syst. Evol. Microbiol.">
        <title>The Global Catalogue of Microorganisms (GCM) 10K type strain sequencing project: providing services to taxonomists for standard genome sequencing and annotation.</title>
        <authorList>
            <consortium name="The Broad Institute Genomics Platform"/>
            <consortium name="The Broad Institute Genome Sequencing Center for Infectious Disease"/>
            <person name="Wu L."/>
            <person name="Ma J."/>
        </authorList>
    </citation>
    <scope>NUCLEOTIDE SEQUENCE [LARGE SCALE GENOMIC DNA]</scope>
    <source>
        <strain evidence="18">CCM 2767</strain>
    </source>
</reference>
<evidence type="ECO:0000256" key="5">
    <source>
        <dbReference type="ARBA" id="ARBA00022692"/>
    </source>
</evidence>
<sequence length="604" mass="66359">MQSESLDAVVVTASRSAQKAGDVLADHLVITEEEIQESGQTSLADLMQTKRSIEIKRNGGAGNDTEVYIRGGNGKQTLLLIDGVRSVSSTSGTAMWSAIPLSQIERVEIVMGPLSSLYGADAVGGVIQIFTKKGSGEPRLTFSAGAGTDRERVYTAGISGSIEGEHRIRYALNASQEESEGFSARPARARNPSTGTVSNYDPDKDGYSKRSLSGQFSWEIAKGHELGATFMNSYNNADTDEGSGVQVFKPYIVSEVDVYSVHSRNQITTNWSSLLQVSRSYTRQQNFRSLTPSVNNSTQDQLSWQNDIVIGRDLLQVLLERREESVFNTAQTLQNRSRDNNSFALAYQANRGDHQISSSVRNDDSSVYGSNLTGGLGYGYRLTKEWRVNGSVATSFRAPTYNDLYYAYAGNPTYGNPDAKPEKGKNAEIGVHYDDGRSNFSAVYYHNEITDMLSAKPCTGGAPGSCTYNVDKALLTGVSMEAGSKFGNYRLYGSLDLQDPRDKTTNTLIQRRAKYHGTIGLKHTAGALKSGFDVVFSGYRYDEPEHVNRLGGYALLNLHASYDLNSDWQIFGRWNNALDKQYEFARAFQTQGSNVFVGVRYGFK</sequence>
<evidence type="ECO:0000256" key="11">
    <source>
        <dbReference type="ARBA" id="ARBA00023237"/>
    </source>
</evidence>
<keyword evidence="8 13" id="KW-0798">TonB box</keyword>
<dbReference type="Pfam" id="PF00593">
    <property type="entry name" value="TonB_dep_Rec_b-barrel"/>
    <property type="match status" value="1"/>
</dbReference>
<evidence type="ECO:0000313" key="18">
    <source>
        <dbReference type="Proteomes" id="UP000642180"/>
    </source>
</evidence>
<dbReference type="Pfam" id="PF07715">
    <property type="entry name" value="Plug"/>
    <property type="match status" value="1"/>
</dbReference>
<keyword evidence="6" id="KW-0732">Signal</keyword>
<dbReference type="Proteomes" id="UP000642180">
    <property type="component" value="Unassembled WGS sequence"/>
</dbReference>
<evidence type="ECO:0000256" key="9">
    <source>
        <dbReference type="ARBA" id="ARBA00023136"/>
    </source>
</evidence>
<evidence type="ECO:0000256" key="6">
    <source>
        <dbReference type="ARBA" id="ARBA00022729"/>
    </source>
</evidence>
<dbReference type="GO" id="GO:0006811">
    <property type="term" value="P:monoatomic ion transport"/>
    <property type="evidence" value="ECO:0007669"/>
    <property type="project" value="UniProtKB-KW"/>
</dbReference>
<protein>
    <submittedName>
        <fullName evidence="17">Outer membrane protein</fullName>
    </submittedName>
</protein>
<evidence type="ECO:0000313" key="17">
    <source>
        <dbReference type="EMBL" id="GGI18088.1"/>
    </source>
</evidence>
<dbReference type="GO" id="GO:0009279">
    <property type="term" value="C:cell outer membrane"/>
    <property type="evidence" value="ECO:0007669"/>
    <property type="project" value="UniProtKB-SubCell"/>
</dbReference>
<keyword evidence="4 12" id="KW-1134">Transmembrane beta strand</keyword>
<keyword evidence="5 12" id="KW-0812">Transmembrane</keyword>